<dbReference type="Pfam" id="PF00150">
    <property type="entry name" value="Cellulase"/>
    <property type="match status" value="1"/>
</dbReference>
<feature type="domain" description="Carbohydrate binding X2" evidence="11">
    <location>
        <begin position="328"/>
        <end position="418"/>
    </location>
</feature>
<keyword evidence="7" id="KW-0961">Cell wall biogenesis/degradation</keyword>
<name>A0A9P4JGU6_9PLEO</name>
<dbReference type="EMBL" id="ML994106">
    <property type="protein sequence ID" value="KAF2198955.1"/>
    <property type="molecule type" value="Genomic_DNA"/>
</dbReference>
<accession>A0A9P4JGU6</accession>
<protein>
    <submittedName>
        <fullName evidence="12">Endoglucanase B</fullName>
    </submittedName>
</protein>
<evidence type="ECO:0000259" key="11">
    <source>
        <dbReference type="Pfam" id="PF03442"/>
    </source>
</evidence>
<evidence type="ECO:0000256" key="2">
    <source>
        <dbReference type="ARBA" id="ARBA00022729"/>
    </source>
</evidence>
<evidence type="ECO:0000256" key="6">
    <source>
        <dbReference type="ARBA" id="ARBA00023295"/>
    </source>
</evidence>
<dbReference type="GO" id="GO:0071555">
    <property type="term" value="P:cell wall organization"/>
    <property type="evidence" value="ECO:0007669"/>
    <property type="project" value="UniProtKB-KW"/>
</dbReference>
<dbReference type="InterPro" id="IPR014756">
    <property type="entry name" value="Ig_E-set"/>
</dbReference>
<dbReference type="Gene3D" id="3.20.20.80">
    <property type="entry name" value="Glycosidases"/>
    <property type="match status" value="1"/>
</dbReference>
<keyword evidence="4" id="KW-0136">Cellulose degradation</keyword>
<dbReference type="OrthoDB" id="412536at2759"/>
<evidence type="ECO:0000256" key="9">
    <source>
        <dbReference type="RuleBase" id="RU361153"/>
    </source>
</evidence>
<evidence type="ECO:0000256" key="1">
    <source>
        <dbReference type="ARBA" id="ARBA00005641"/>
    </source>
</evidence>
<dbReference type="InterPro" id="IPR001547">
    <property type="entry name" value="Glyco_hydro_5"/>
</dbReference>
<keyword evidence="2" id="KW-0732">Signal</keyword>
<dbReference type="Gene3D" id="2.60.40.10">
    <property type="entry name" value="Immunoglobulins"/>
    <property type="match status" value="1"/>
</dbReference>
<evidence type="ECO:0000256" key="5">
    <source>
        <dbReference type="ARBA" id="ARBA00023277"/>
    </source>
</evidence>
<dbReference type="InterPro" id="IPR005102">
    <property type="entry name" value="Carbo-bd_X2"/>
</dbReference>
<evidence type="ECO:0000256" key="7">
    <source>
        <dbReference type="ARBA" id="ARBA00023316"/>
    </source>
</evidence>
<comment type="similarity">
    <text evidence="1 9">Belongs to the glycosyl hydrolase 5 (cellulase A) family.</text>
</comment>
<keyword evidence="8" id="KW-0624">Polysaccharide degradation</keyword>
<keyword evidence="5" id="KW-0119">Carbohydrate metabolism</keyword>
<dbReference type="InterPro" id="IPR016282">
    <property type="entry name" value="Glyco_hydro_5_endoGlcnase_B"/>
</dbReference>
<dbReference type="GO" id="GO:0030245">
    <property type="term" value="P:cellulose catabolic process"/>
    <property type="evidence" value="ECO:0007669"/>
    <property type="project" value="UniProtKB-KW"/>
</dbReference>
<feature type="domain" description="Glycoside hydrolase family 5" evidence="10">
    <location>
        <begin position="16"/>
        <end position="286"/>
    </location>
</feature>
<evidence type="ECO:0000256" key="4">
    <source>
        <dbReference type="ARBA" id="ARBA00023001"/>
    </source>
</evidence>
<sequence length="532" mass="58118">MNPGWNLGNTLDAVQNEGDWNNPPVVASTFDDIKASGYKGIRLPVTWAYHFTGSSPDWTVDPKWLQRVEDVVDMVTTRGLYTIVNAHHDSTSWADVSAAGANLTMIEEKFYRLWYQIGTKLACKSSLVAFEPINEPSGSTAEHGKELNKLNNLFLQAINDAGGFNAQRVVTLVGLGEDGAKTSQWFERPDAKYKNPYAIQYHYYSPYDFIFQAWGKTIWGSAADQAALEADIASVRGNFTDIPLIIGEWAASPTATEAAARWKYFDFFLRTAKKYNTATVLWDNGADFFNRATHQWRDTVAQDILLNASKGVKSALPESTTDAGAESQSSSAYLIHKVGDKVVDTALAFQFNGNTLKSAKLTSTGKLLAQGSDYSVSGETITFKSSFISTLISATTAPGSIANITLAFSAGANLQVNVLQWDTPVLGATSSKATTPSADLAIPITWKGDNRPAAIKAIKADGGILFDDWTQWLGPLQKGRLTYNNHWNWNANHVILTSSVVDAVKAAAQDTTFLIEFYPRVPGNSVNYTLTV</sequence>
<evidence type="ECO:0000313" key="12">
    <source>
        <dbReference type="EMBL" id="KAF2198955.1"/>
    </source>
</evidence>
<dbReference type="InterPro" id="IPR013783">
    <property type="entry name" value="Ig-like_fold"/>
</dbReference>
<reference evidence="12" key="1">
    <citation type="journal article" date="2020" name="Stud. Mycol.">
        <title>101 Dothideomycetes genomes: a test case for predicting lifestyles and emergence of pathogens.</title>
        <authorList>
            <person name="Haridas S."/>
            <person name="Albert R."/>
            <person name="Binder M."/>
            <person name="Bloem J."/>
            <person name="Labutti K."/>
            <person name="Salamov A."/>
            <person name="Andreopoulos B."/>
            <person name="Baker S."/>
            <person name="Barry K."/>
            <person name="Bills G."/>
            <person name="Bluhm B."/>
            <person name="Cannon C."/>
            <person name="Castanera R."/>
            <person name="Culley D."/>
            <person name="Daum C."/>
            <person name="Ezra D."/>
            <person name="Gonzalez J."/>
            <person name="Henrissat B."/>
            <person name="Kuo A."/>
            <person name="Liang C."/>
            <person name="Lipzen A."/>
            <person name="Lutzoni F."/>
            <person name="Magnuson J."/>
            <person name="Mondo S."/>
            <person name="Nolan M."/>
            <person name="Ohm R."/>
            <person name="Pangilinan J."/>
            <person name="Park H.-J."/>
            <person name="Ramirez L."/>
            <person name="Alfaro M."/>
            <person name="Sun H."/>
            <person name="Tritt A."/>
            <person name="Yoshinaga Y."/>
            <person name="Zwiers L.-H."/>
            <person name="Turgeon B."/>
            <person name="Goodwin S."/>
            <person name="Spatafora J."/>
            <person name="Crous P."/>
            <person name="Grigoriev I."/>
        </authorList>
    </citation>
    <scope>NUCLEOTIDE SEQUENCE</scope>
    <source>
        <strain evidence="12">ATCC 74209</strain>
    </source>
</reference>
<evidence type="ECO:0000256" key="8">
    <source>
        <dbReference type="ARBA" id="ARBA00023326"/>
    </source>
</evidence>
<dbReference type="PANTHER" id="PTHR31297">
    <property type="entry name" value="GLUCAN ENDO-1,6-BETA-GLUCOSIDASE B"/>
    <property type="match status" value="1"/>
</dbReference>
<dbReference type="InterPro" id="IPR017853">
    <property type="entry name" value="GH"/>
</dbReference>
<dbReference type="GO" id="GO:0009986">
    <property type="term" value="C:cell surface"/>
    <property type="evidence" value="ECO:0007669"/>
    <property type="project" value="TreeGrafter"/>
</dbReference>
<evidence type="ECO:0000259" key="10">
    <source>
        <dbReference type="Pfam" id="PF00150"/>
    </source>
</evidence>
<dbReference type="SUPFAM" id="SSF51445">
    <property type="entry name" value="(Trans)glycosidases"/>
    <property type="match status" value="1"/>
</dbReference>
<dbReference type="FunFam" id="3.20.20.80:FF:000152">
    <property type="entry name" value="Extracellular endoglucanase"/>
    <property type="match status" value="1"/>
</dbReference>
<dbReference type="InterPro" id="IPR050386">
    <property type="entry name" value="Glycosyl_hydrolase_5"/>
</dbReference>
<dbReference type="PANTHER" id="PTHR31297:SF41">
    <property type="entry name" value="ENDOGLUCANASE, PUTATIVE (AFU_ORTHOLOGUE AFUA_5G01830)-RELATED"/>
    <property type="match status" value="1"/>
</dbReference>
<dbReference type="GO" id="GO:0005576">
    <property type="term" value="C:extracellular region"/>
    <property type="evidence" value="ECO:0007669"/>
    <property type="project" value="TreeGrafter"/>
</dbReference>
<organism evidence="12 13">
    <name type="scientific">Delitschia confertaspora ATCC 74209</name>
    <dbReference type="NCBI Taxonomy" id="1513339"/>
    <lineage>
        <taxon>Eukaryota</taxon>
        <taxon>Fungi</taxon>
        <taxon>Dikarya</taxon>
        <taxon>Ascomycota</taxon>
        <taxon>Pezizomycotina</taxon>
        <taxon>Dothideomycetes</taxon>
        <taxon>Pleosporomycetidae</taxon>
        <taxon>Pleosporales</taxon>
        <taxon>Delitschiaceae</taxon>
        <taxon>Delitschia</taxon>
    </lineage>
</organism>
<dbReference type="PIRSF" id="PIRSF001043">
    <property type="entry name" value="Endoglucanase_B"/>
    <property type="match status" value="1"/>
</dbReference>
<evidence type="ECO:0000313" key="13">
    <source>
        <dbReference type="Proteomes" id="UP000799536"/>
    </source>
</evidence>
<evidence type="ECO:0000256" key="3">
    <source>
        <dbReference type="ARBA" id="ARBA00022801"/>
    </source>
</evidence>
<proteinExistence type="inferred from homology"/>
<dbReference type="AlphaFoldDB" id="A0A9P4JGU6"/>
<keyword evidence="13" id="KW-1185">Reference proteome</keyword>
<keyword evidence="3 9" id="KW-0378">Hydrolase</keyword>
<keyword evidence="6 9" id="KW-0326">Glycosidase</keyword>
<dbReference type="SUPFAM" id="SSF81296">
    <property type="entry name" value="E set domains"/>
    <property type="match status" value="1"/>
</dbReference>
<dbReference type="Proteomes" id="UP000799536">
    <property type="component" value="Unassembled WGS sequence"/>
</dbReference>
<dbReference type="Pfam" id="PF03442">
    <property type="entry name" value="CBM_X2"/>
    <property type="match status" value="1"/>
</dbReference>
<dbReference type="GO" id="GO:0008422">
    <property type="term" value="F:beta-glucosidase activity"/>
    <property type="evidence" value="ECO:0007669"/>
    <property type="project" value="TreeGrafter"/>
</dbReference>
<gene>
    <name evidence="12" type="ORF">GQ43DRAFT_421343</name>
</gene>
<comment type="caution">
    <text evidence="12">The sequence shown here is derived from an EMBL/GenBank/DDBJ whole genome shotgun (WGS) entry which is preliminary data.</text>
</comment>